<dbReference type="Proteomes" id="UP000054350">
    <property type="component" value="Unassembled WGS sequence"/>
</dbReference>
<sequence length="154" mass="16851">MPYGADPFELVCHRCRFDKLLRAMRTKDRTTLATLPATPFVGVEVTYFGTETVQHLGFPARALHKMPFDTVYDKNTKWAAHPERAVQLACYACTGSREPMDPFKTEGVEAKAKAQGKRATGAARVGGRGVQVDAIGVGAGRGHVPDPVFNEIEF</sequence>
<name>A0A0L0S6D6_ALLM3</name>
<organism evidence="1 2">
    <name type="scientific">Allomyces macrogynus (strain ATCC 38327)</name>
    <name type="common">Allomyces javanicus var. macrogynus</name>
    <dbReference type="NCBI Taxonomy" id="578462"/>
    <lineage>
        <taxon>Eukaryota</taxon>
        <taxon>Fungi</taxon>
        <taxon>Fungi incertae sedis</taxon>
        <taxon>Blastocladiomycota</taxon>
        <taxon>Blastocladiomycetes</taxon>
        <taxon>Blastocladiales</taxon>
        <taxon>Blastocladiaceae</taxon>
        <taxon>Allomyces</taxon>
    </lineage>
</organism>
<gene>
    <name evidence="1" type="ORF">AMAG_04811</name>
</gene>
<protein>
    <submittedName>
        <fullName evidence="1">Uncharacterized protein</fullName>
    </submittedName>
</protein>
<keyword evidence="2" id="KW-1185">Reference proteome</keyword>
<accession>A0A0L0S6D6</accession>
<dbReference type="AlphaFoldDB" id="A0A0L0S6D6"/>
<reference evidence="2" key="2">
    <citation type="submission" date="2009-11" db="EMBL/GenBank/DDBJ databases">
        <title>The Genome Sequence of Allomyces macrogynus strain ATCC 38327.</title>
        <authorList>
            <consortium name="The Broad Institute Genome Sequencing Platform"/>
            <person name="Russ C."/>
            <person name="Cuomo C."/>
            <person name="Shea T."/>
            <person name="Young S.K."/>
            <person name="Zeng Q."/>
            <person name="Koehrsen M."/>
            <person name="Haas B."/>
            <person name="Borodovsky M."/>
            <person name="Guigo R."/>
            <person name="Alvarado L."/>
            <person name="Berlin A."/>
            <person name="Borenstein D."/>
            <person name="Chen Z."/>
            <person name="Engels R."/>
            <person name="Freedman E."/>
            <person name="Gellesch M."/>
            <person name="Goldberg J."/>
            <person name="Griggs A."/>
            <person name="Gujja S."/>
            <person name="Heiman D."/>
            <person name="Hepburn T."/>
            <person name="Howarth C."/>
            <person name="Jen D."/>
            <person name="Larson L."/>
            <person name="Lewis B."/>
            <person name="Mehta T."/>
            <person name="Park D."/>
            <person name="Pearson M."/>
            <person name="Roberts A."/>
            <person name="Saif S."/>
            <person name="Shenoy N."/>
            <person name="Sisk P."/>
            <person name="Stolte C."/>
            <person name="Sykes S."/>
            <person name="Walk T."/>
            <person name="White J."/>
            <person name="Yandava C."/>
            <person name="Burger G."/>
            <person name="Gray M.W."/>
            <person name="Holland P.W.H."/>
            <person name="King N."/>
            <person name="Lang F.B.F."/>
            <person name="Roger A.J."/>
            <person name="Ruiz-Trillo I."/>
            <person name="Lander E."/>
            <person name="Nusbaum C."/>
        </authorList>
    </citation>
    <scope>NUCLEOTIDE SEQUENCE [LARGE SCALE GENOMIC DNA]</scope>
    <source>
        <strain evidence="2">ATCC 38327</strain>
    </source>
</reference>
<reference evidence="1 2" key="1">
    <citation type="submission" date="2009-11" db="EMBL/GenBank/DDBJ databases">
        <title>Annotation of Allomyces macrogynus ATCC 38327.</title>
        <authorList>
            <consortium name="The Broad Institute Genome Sequencing Platform"/>
            <person name="Russ C."/>
            <person name="Cuomo C."/>
            <person name="Burger G."/>
            <person name="Gray M.W."/>
            <person name="Holland P.W.H."/>
            <person name="King N."/>
            <person name="Lang F.B.F."/>
            <person name="Roger A.J."/>
            <person name="Ruiz-Trillo I."/>
            <person name="Young S.K."/>
            <person name="Zeng Q."/>
            <person name="Gargeya S."/>
            <person name="Fitzgerald M."/>
            <person name="Haas B."/>
            <person name="Abouelleil A."/>
            <person name="Alvarado L."/>
            <person name="Arachchi H.M."/>
            <person name="Berlin A."/>
            <person name="Chapman S.B."/>
            <person name="Gearin G."/>
            <person name="Goldberg J."/>
            <person name="Griggs A."/>
            <person name="Gujja S."/>
            <person name="Hansen M."/>
            <person name="Heiman D."/>
            <person name="Howarth C."/>
            <person name="Larimer J."/>
            <person name="Lui A."/>
            <person name="MacDonald P.J.P."/>
            <person name="McCowen C."/>
            <person name="Montmayeur A."/>
            <person name="Murphy C."/>
            <person name="Neiman D."/>
            <person name="Pearson M."/>
            <person name="Priest M."/>
            <person name="Roberts A."/>
            <person name="Saif S."/>
            <person name="Shea T."/>
            <person name="Sisk P."/>
            <person name="Stolte C."/>
            <person name="Sykes S."/>
            <person name="Wortman J."/>
            <person name="Nusbaum C."/>
            <person name="Birren B."/>
        </authorList>
    </citation>
    <scope>NUCLEOTIDE SEQUENCE [LARGE SCALE GENOMIC DNA]</scope>
    <source>
        <strain evidence="1 2">ATCC 38327</strain>
    </source>
</reference>
<proteinExistence type="predicted"/>
<evidence type="ECO:0000313" key="2">
    <source>
        <dbReference type="Proteomes" id="UP000054350"/>
    </source>
</evidence>
<dbReference type="EMBL" id="GG745332">
    <property type="protein sequence ID" value="KNE57980.1"/>
    <property type="molecule type" value="Genomic_DNA"/>
</dbReference>
<evidence type="ECO:0000313" key="1">
    <source>
        <dbReference type="EMBL" id="KNE57980.1"/>
    </source>
</evidence>
<dbReference type="VEuPathDB" id="FungiDB:AMAG_04811"/>